<organism evidence="1 2">
    <name type="scientific">Rhizobium etli bv. mimosae str. IE4771</name>
    <dbReference type="NCBI Taxonomy" id="1432050"/>
    <lineage>
        <taxon>Bacteria</taxon>
        <taxon>Pseudomonadati</taxon>
        <taxon>Pseudomonadota</taxon>
        <taxon>Alphaproteobacteria</taxon>
        <taxon>Hyphomicrobiales</taxon>
        <taxon>Rhizobiaceae</taxon>
        <taxon>Rhizobium/Agrobacterium group</taxon>
        <taxon>Rhizobium</taxon>
    </lineage>
</organism>
<sequence length="252" mass="27733">MHYRTDKPRVFETAIGMFVADCEVVLLGRKIICTGTDPRYDVAIAKAKSELAERIAFASSDTFNARVRLVSGHLVIEATDAISGENVPLPLSLFVTRPHLCWSRSNNSTGFAGNPERKSAIEHAVNEVLERGWNTRFRRDQQSLLELAAIHRDGLKAWVYECNLRNVSYCLAKAHVAGDVGWGSAVRRTTDAAVEAATSEAYAMSASGRDYGRGGTGVTESSLEPRRIAFVERQPVRIDDVTHHVIQAVGYS</sequence>
<protein>
    <submittedName>
        <fullName evidence="1">Trifolitoxin-processing protein TfxE</fullName>
    </submittedName>
</protein>
<gene>
    <name evidence="1" type="primary">tfxE</name>
    <name evidence="1" type="ORF">IE4771_CH02982</name>
</gene>
<evidence type="ECO:0000313" key="2">
    <source>
        <dbReference type="Proteomes" id="UP000027180"/>
    </source>
</evidence>
<name>A0A060I917_RHIET</name>
<dbReference type="EMBL" id="CP006986">
    <property type="protein sequence ID" value="AIC28076.1"/>
    <property type="molecule type" value="Genomic_DNA"/>
</dbReference>
<dbReference type="KEGG" id="rei:IE4771_CH02982"/>
<dbReference type="AlphaFoldDB" id="A0A060I917"/>
<accession>A0A060I917</accession>
<dbReference type="Proteomes" id="UP000027180">
    <property type="component" value="Chromosome"/>
</dbReference>
<reference evidence="1 2" key="1">
    <citation type="submission" date="2013-12" db="EMBL/GenBank/DDBJ databases">
        <title>Complete genome sequence of Rhizobium etli bv. mimosae IE4771.</title>
        <authorList>
            <person name="Bustos P."/>
            <person name="Santamaria R.I."/>
            <person name="Lozano L."/>
            <person name="Ormeno-Orrillo E."/>
            <person name="Rogel M.A."/>
            <person name="Romero D."/>
            <person name="Cevallos M.A."/>
            <person name="Martinez-Romero E."/>
            <person name="Gonzalez V."/>
        </authorList>
    </citation>
    <scope>NUCLEOTIDE SEQUENCE [LARGE SCALE GENOMIC DNA]</scope>
    <source>
        <strain evidence="1 2">IE4771</strain>
    </source>
</reference>
<dbReference type="HOGENOM" id="CLU_1102113_0_0_5"/>
<proteinExistence type="predicted"/>
<evidence type="ECO:0000313" key="1">
    <source>
        <dbReference type="EMBL" id="AIC28076.1"/>
    </source>
</evidence>